<evidence type="ECO:0000256" key="7">
    <source>
        <dbReference type="ARBA" id="ARBA00023015"/>
    </source>
</evidence>
<evidence type="ECO:0000256" key="9">
    <source>
        <dbReference type="ARBA" id="ARBA00023159"/>
    </source>
</evidence>
<evidence type="ECO:0000256" key="11">
    <source>
        <dbReference type="ARBA" id="ARBA00023211"/>
    </source>
</evidence>
<proteinExistence type="inferred from homology"/>
<evidence type="ECO:0000256" key="1">
    <source>
        <dbReference type="ARBA" id="ARBA00004496"/>
    </source>
</evidence>
<dbReference type="InterPro" id="IPR038157">
    <property type="entry name" value="FeoA_core_dom"/>
</dbReference>
<evidence type="ECO:0000313" key="15">
    <source>
        <dbReference type="Proteomes" id="UP001321506"/>
    </source>
</evidence>
<dbReference type="InterPro" id="IPR036390">
    <property type="entry name" value="WH_DNA-bd_sf"/>
</dbReference>
<feature type="domain" description="HTH dtxR-type" evidence="13">
    <location>
        <begin position="1"/>
        <end position="63"/>
    </location>
</feature>
<dbReference type="Pfam" id="PF02742">
    <property type="entry name" value="Fe_dep_repr_C"/>
    <property type="match status" value="1"/>
</dbReference>
<dbReference type="Pfam" id="PF01325">
    <property type="entry name" value="Fe_dep_repress"/>
    <property type="match status" value="1"/>
</dbReference>
<evidence type="ECO:0000256" key="2">
    <source>
        <dbReference type="ARBA" id="ARBA00007871"/>
    </source>
</evidence>
<dbReference type="Gene3D" id="1.10.10.10">
    <property type="entry name" value="Winged helix-like DNA-binding domain superfamily/Winged helix DNA-binding domain"/>
    <property type="match status" value="1"/>
</dbReference>
<keyword evidence="6" id="KW-0408">Iron</keyword>
<dbReference type="InterPro" id="IPR022689">
    <property type="entry name" value="Iron_dep_repressor"/>
</dbReference>
<dbReference type="InterPro" id="IPR007167">
    <property type="entry name" value="Fe-transptr_FeoA-like"/>
</dbReference>
<dbReference type="SUPFAM" id="SSF50037">
    <property type="entry name" value="C-terminal domain of transcriptional repressors"/>
    <property type="match status" value="1"/>
</dbReference>
<organism evidence="14 15">
    <name type="scientific">Ruicaihuangia caeni</name>
    <dbReference type="NCBI Taxonomy" id="3042517"/>
    <lineage>
        <taxon>Bacteria</taxon>
        <taxon>Bacillati</taxon>
        <taxon>Actinomycetota</taxon>
        <taxon>Actinomycetes</taxon>
        <taxon>Micrococcales</taxon>
        <taxon>Microbacteriaceae</taxon>
        <taxon>Ruicaihuangia</taxon>
    </lineage>
</organism>
<dbReference type="GO" id="GO:0045892">
    <property type="term" value="P:negative regulation of DNA-templated transcription"/>
    <property type="evidence" value="ECO:0007669"/>
    <property type="project" value="TreeGrafter"/>
</dbReference>
<evidence type="ECO:0000256" key="3">
    <source>
        <dbReference type="ARBA" id="ARBA00011738"/>
    </source>
</evidence>
<name>A0AAW6T217_9MICO</name>
<keyword evidence="10" id="KW-0804">Transcription</keyword>
<dbReference type="Gene3D" id="2.30.30.90">
    <property type="match status" value="1"/>
</dbReference>
<dbReference type="InterPro" id="IPR050536">
    <property type="entry name" value="DtxR_MntR_Metal-Reg"/>
</dbReference>
<dbReference type="Pfam" id="PF04023">
    <property type="entry name" value="FeoA"/>
    <property type="match status" value="1"/>
</dbReference>
<dbReference type="GO" id="GO:0046983">
    <property type="term" value="F:protein dimerization activity"/>
    <property type="evidence" value="ECO:0007669"/>
    <property type="project" value="InterPro"/>
</dbReference>
<evidence type="ECO:0000313" key="14">
    <source>
        <dbReference type="EMBL" id="MDI2097374.1"/>
    </source>
</evidence>
<dbReference type="SMART" id="SM00529">
    <property type="entry name" value="HTH_DTXR"/>
    <property type="match status" value="1"/>
</dbReference>
<keyword evidence="4" id="KW-0963">Cytoplasm</keyword>
<evidence type="ECO:0000256" key="5">
    <source>
        <dbReference type="ARBA" id="ARBA00022491"/>
    </source>
</evidence>
<dbReference type="InterPro" id="IPR001367">
    <property type="entry name" value="Fe_dep_repressor"/>
</dbReference>
<dbReference type="Proteomes" id="UP001321506">
    <property type="component" value="Unassembled WGS sequence"/>
</dbReference>
<keyword evidence="11" id="KW-0464">Manganese</keyword>
<dbReference type="GO" id="GO:0046914">
    <property type="term" value="F:transition metal ion binding"/>
    <property type="evidence" value="ECO:0007669"/>
    <property type="project" value="InterPro"/>
</dbReference>
<evidence type="ECO:0000256" key="10">
    <source>
        <dbReference type="ARBA" id="ARBA00023163"/>
    </source>
</evidence>
<evidence type="ECO:0000256" key="4">
    <source>
        <dbReference type="ARBA" id="ARBA00022490"/>
    </source>
</evidence>
<dbReference type="SMART" id="SM00899">
    <property type="entry name" value="FeoA"/>
    <property type="match status" value="1"/>
</dbReference>
<dbReference type="AlphaFoldDB" id="A0AAW6T217"/>
<reference evidence="14 15" key="1">
    <citation type="submission" date="2023-04" db="EMBL/GenBank/DDBJ databases">
        <title>Klugiella caeni sp. nov. isolated from the sludge of biochemical tank.</title>
        <authorList>
            <person name="Geng K."/>
        </authorList>
    </citation>
    <scope>NUCLEOTIDE SEQUENCE [LARGE SCALE GENOMIC DNA]</scope>
    <source>
        <strain evidence="14 15">YN-L-19</strain>
    </source>
</reference>
<keyword evidence="8" id="KW-0238">DNA-binding</keyword>
<keyword evidence="7" id="KW-0805">Transcription regulation</keyword>
<dbReference type="InterPro" id="IPR022687">
    <property type="entry name" value="HTH_DTXR"/>
</dbReference>
<comment type="subunit">
    <text evidence="3">Homodimer.</text>
</comment>
<evidence type="ECO:0000256" key="8">
    <source>
        <dbReference type="ARBA" id="ARBA00023125"/>
    </source>
</evidence>
<comment type="subcellular location">
    <subcellularLocation>
        <location evidence="1">Cytoplasm</location>
    </subcellularLocation>
</comment>
<keyword evidence="5" id="KW-0678">Repressor</keyword>
<comment type="caution">
    <text evidence="14">The sequence shown here is derived from an EMBL/GenBank/DDBJ whole genome shotgun (WGS) entry which is preliminary data.</text>
</comment>
<evidence type="ECO:0000256" key="12">
    <source>
        <dbReference type="ARBA" id="ARBA00032593"/>
    </source>
</evidence>
<keyword evidence="9" id="KW-0010">Activator</keyword>
<dbReference type="EMBL" id="JASATX010000001">
    <property type="protein sequence ID" value="MDI2097374.1"/>
    <property type="molecule type" value="Genomic_DNA"/>
</dbReference>
<comment type="similarity">
    <text evidence="2">Belongs to the DtxR/MntR family.</text>
</comment>
<dbReference type="PROSITE" id="PS50944">
    <property type="entry name" value="HTH_DTXR"/>
    <property type="match status" value="1"/>
</dbReference>
<dbReference type="GO" id="GO:0003700">
    <property type="term" value="F:DNA-binding transcription factor activity"/>
    <property type="evidence" value="ECO:0007669"/>
    <property type="project" value="InterPro"/>
</dbReference>
<accession>A0AAW6T217</accession>
<dbReference type="InterPro" id="IPR036421">
    <property type="entry name" value="Fe_dep_repressor_sf"/>
</dbReference>
<dbReference type="FunFam" id="1.10.60.10:FF:000004">
    <property type="entry name" value="DtxR family transcriptional regulator"/>
    <property type="match status" value="1"/>
</dbReference>
<dbReference type="SUPFAM" id="SSF46785">
    <property type="entry name" value="Winged helix' DNA-binding domain"/>
    <property type="match status" value="1"/>
</dbReference>
<gene>
    <name evidence="14" type="ORF">QF206_00120</name>
</gene>
<protein>
    <recommendedName>
        <fullName evidence="12">Manganese transport regulator</fullName>
    </recommendedName>
</protein>
<dbReference type="GO" id="GO:0005737">
    <property type="term" value="C:cytoplasm"/>
    <property type="evidence" value="ECO:0007669"/>
    <property type="project" value="UniProtKB-SubCell"/>
</dbReference>
<dbReference type="Gene3D" id="1.10.60.10">
    <property type="entry name" value="Iron dependent repressor, metal binding and dimerisation domain"/>
    <property type="match status" value="1"/>
</dbReference>
<sequence>MTTAIEDYVKVIYAHTEWQPDPITPSQLAARLGLAASSVTEMVKKLAALGLVTHQRYGAITLTEAGRQRALAMVRRHRLVETWLVRELGYGWHEVHDEAEVLEHAISDRLLDAIDEKLGRPSVDPHGDPIPAADGTLAPPRAMPLADAGSGTRGVVCRVSDRDPALLRHLEARGIVVGAELEVEGRVPFGGAFTVRVHAASDDRGSASQPVDLGEDAVGAIWVSGPSGADAAR</sequence>
<dbReference type="PANTHER" id="PTHR33238:SF11">
    <property type="entry name" value="TRANSCRIPTIONAL REGULATOR MNTR"/>
    <property type="match status" value="1"/>
</dbReference>
<dbReference type="SUPFAM" id="SSF47979">
    <property type="entry name" value="Iron-dependent repressor protein, dimerization domain"/>
    <property type="match status" value="1"/>
</dbReference>
<evidence type="ECO:0000259" key="13">
    <source>
        <dbReference type="PROSITE" id="PS50944"/>
    </source>
</evidence>
<keyword evidence="15" id="KW-1185">Reference proteome</keyword>
<dbReference type="InterPro" id="IPR008988">
    <property type="entry name" value="Transcriptional_repressor_C"/>
</dbReference>
<evidence type="ECO:0000256" key="6">
    <source>
        <dbReference type="ARBA" id="ARBA00023004"/>
    </source>
</evidence>
<dbReference type="InterPro" id="IPR036388">
    <property type="entry name" value="WH-like_DNA-bd_sf"/>
</dbReference>
<dbReference type="PANTHER" id="PTHR33238">
    <property type="entry name" value="IRON (METAL) DEPENDENT REPRESSOR, DTXR FAMILY"/>
    <property type="match status" value="1"/>
</dbReference>
<dbReference type="GO" id="GO:0003677">
    <property type="term" value="F:DNA binding"/>
    <property type="evidence" value="ECO:0007669"/>
    <property type="project" value="UniProtKB-KW"/>
</dbReference>
<dbReference type="RefSeq" id="WP_281487174.1">
    <property type="nucleotide sequence ID" value="NZ_CP159582.1"/>
</dbReference>